<dbReference type="SUPFAM" id="SSF81383">
    <property type="entry name" value="F-box domain"/>
    <property type="match status" value="1"/>
</dbReference>
<dbReference type="SUPFAM" id="SSF48403">
    <property type="entry name" value="Ankyrin repeat"/>
    <property type="match status" value="1"/>
</dbReference>
<evidence type="ECO:0000256" key="3">
    <source>
        <dbReference type="PROSITE-ProRule" id="PRU00023"/>
    </source>
</evidence>
<feature type="repeat" description="ANK" evidence="3">
    <location>
        <begin position="1"/>
        <end position="30"/>
    </location>
</feature>
<feature type="repeat" description="ANK" evidence="3">
    <location>
        <begin position="268"/>
        <end position="300"/>
    </location>
</feature>
<evidence type="ECO:0000313" key="4">
    <source>
        <dbReference type="EMBL" id="RUS33562.1"/>
    </source>
</evidence>
<dbReference type="InterPro" id="IPR036770">
    <property type="entry name" value="Ankyrin_rpt-contain_sf"/>
</dbReference>
<comment type="caution">
    <text evidence="4">The sequence shown here is derived from an EMBL/GenBank/DDBJ whole genome shotgun (WGS) entry which is preliminary data.</text>
</comment>
<organism evidence="4 5">
    <name type="scientific">Jimgerdemannia flammicorona</name>
    <dbReference type="NCBI Taxonomy" id="994334"/>
    <lineage>
        <taxon>Eukaryota</taxon>
        <taxon>Fungi</taxon>
        <taxon>Fungi incertae sedis</taxon>
        <taxon>Mucoromycota</taxon>
        <taxon>Mucoromycotina</taxon>
        <taxon>Endogonomycetes</taxon>
        <taxon>Endogonales</taxon>
        <taxon>Endogonaceae</taxon>
        <taxon>Jimgerdemannia</taxon>
    </lineage>
</organism>
<protein>
    <submittedName>
        <fullName evidence="4">Ankyrin repeat-containing domain protein</fullName>
    </submittedName>
</protein>
<dbReference type="PRINTS" id="PR01415">
    <property type="entry name" value="ANKYRIN"/>
</dbReference>
<dbReference type="Gene3D" id="1.25.40.20">
    <property type="entry name" value="Ankyrin repeat-containing domain"/>
    <property type="match status" value="3"/>
</dbReference>
<keyword evidence="1" id="KW-0677">Repeat</keyword>
<dbReference type="AlphaFoldDB" id="A0A433QUT9"/>
<dbReference type="PANTHER" id="PTHR24198">
    <property type="entry name" value="ANKYRIN REPEAT AND PROTEIN KINASE DOMAIN-CONTAINING PROTEIN"/>
    <property type="match status" value="1"/>
</dbReference>
<accession>A0A433QUT9</accession>
<dbReference type="EMBL" id="RBNJ01001102">
    <property type="protein sequence ID" value="RUS33562.1"/>
    <property type="molecule type" value="Genomic_DNA"/>
</dbReference>
<dbReference type="Proteomes" id="UP000274822">
    <property type="component" value="Unassembled WGS sequence"/>
</dbReference>
<dbReference type="Pfam" id="PF12796">
    <property type="entry name" value="Ank_2"/>
    <property type="match status" value="1"/>
</dbReference>
<dbReference type="SMART" id="SM00248">
    <property type="entry name" value="ANK"/>
    <property type="match status" value="7"/>
</dbReference>
<evidence type="ECO:0000256" key="2">
    <source>
        <dbReference type="ARBA" id="ARBA00023043"/>
    </source>
</evidence>
<dbReference type="Pfam" id="PF00023">
    <property type="entry name" value="Ank"/>
    <property type="match status" value="1"/>
</dbReference>
<sequence length="682" mass="74987">MALFKAIQNGHTLITEYLCSKGADVNAVDDYGNTPLHVVATHGRAAITDLTSFNPLGGPHIFALNRQNINQQTPLHLAVEHNADANADDHRAVARWLIHRGTDCNAGDLQGRMALHLAILADNWIVVQYMLFRKRIPPKRAILLAVAHGTPQRVRSLFEMVTATPITLLDCITKATKQPNKLCVIDMLLTMARPVAAFEIDWVLHTAISIYSLVGIAAVLCKHVTNANYTTMHGCTLLHDLAVYLSGFRVIAPLLLDRGTDINFKDAQGRTPLHFAVLNQRDSYLVWLCLAGADVNISDNQMRMPIHDAVAVGSTFGFAVLRAYGANLDAVDKLGCILLHILLADRTDCGQTTAMVEFCNPPCQQHPPWHSTTPLLYALPVEIMYNIFVWLQPLPHGHPCINITDLVNASRVCVAWYAIARGMLDDVMACPFPPNCSTYTNRIIGFHALLESASRWTELRMDYHTAVTTVVVFVNTLHANQLCCTALLQIMDITRPKHVGLYLDNCTDAEIASQIPFWTQLAGCAGSVSELLIRLPLCKYANNMVGMYIHAVKDTLSTVTLVGDAGPLTCSALADCSKVDTAMLFGCRLLVVNSPINNTLAALLMLRHVHLGIVDGDLSNAIQCLLGSSLEDVVVVCNSTISDMAVETLLRKLDQLRQRNPHLQYISITHPDSMRRLVEIGT</sequence>
<dbReference type="Pfam" id="PF13637">
    <property type="entry name" value="Ank_4"/>
    <property type="match status" value="1"/>
</dbReference>
<gene>
    <name evidence="4" type="ORF">BC938DRAFT_471099</name>
</gene>
<dbReference type="InterPro" id="IPR036047">
    <property type="entry name" value="F-box-like_dom_sf"/>
</dbReference>
<dbReference type="PROSITE" id="PS50088">
    <property type="entry name" value="ANK_REPEAT"/>
    <property type="match status" value="3"/>
</dbReference>
<proteinExistence type="predicted"/>
<name>A0A433QUT9_9FUNG</name>
<dbReference type="PROSITE" id="PS50297">
    <property type="entry name" value="ANK_REP_REGION"/>
    <property type="match status" value="1"/>
</dbReference>
<feature type="repeat" description="ANK" evidence="3">
    <location>
        <begin position="70"/>
        <end position="109"/>
    </location>
</feature>
<dbReference type="InterPro" id="IPR002110">
    <property type="entry name" value="Ankyrin_rpt"/>
</dbReference>
<reference evidence="4 5" key="1">
    <citation type="journal article" date="2018" name="New Phytol.">
        <title>Phylogenomics of Endogonaceae and evolution of mycorrhizas within Mucoromycota.</title>
        <authorList>
            <person name="Chang Y."/>
            <person name="Desiro A."/>
            <person name="Na H."/>
            <person name="Sandor L."/>
            <person name="Lipzen A."/>
            <person name="Clum A."/>
            <person name="Barry K."/>
            <person name="Grigoriev I.V."/>
            <person name="Martin F.M."/>
            <person name="Stajich J.E."/>
            <person name="Smith M.E."/>
            <person name="Bonito G."/>
            <person name="Spatafora J.W."/>
        </authorList>
    </citation>
    <scope>NUCLEOTIDE SEQUENCE [LARGE SCALE GENOMIC DNA]</scope>
    <source>
        <strain evidence="4 5">AD002</strain>
    </source>
</reference>
<dbReference type="PANTHER" id="PTHR24198:SF165">
    <property type="entry name" value="ANKYRIN REPEAT-CONTAINING PROTEIN-RELATED"/>
    <property type="match status" value="1"/>
</dbReference>
<keyword evidence="2 3" id="KW-0040">ANK repeat</keyword>
<keyword evidence="5" id="KW-1185">Reference proteome</keyword>
<evidence type="ECO:0000313" key="5">
    <source>
        <dbReference type="Proteomes" id="UP000274822"/>
    </source>
</evidence>
<evidence type="ECO:0000256" key="1">
    <source>
        <dbReference type="ARBA" id="ARBA00022737"/>
    </source>
</evidence>